<feature type="domain" description="Histone RNA hairpin-binding protein RNA-binding" evidence="4">
    <location>
        <begin position="154"/>
        <end position="222"/>
    </location>
</feature>
<feature type="compositionally biased region" description="Basic residues" evidence="3">
    <location>
        <begin position="194"/>
        <end position="203"/>
    </location>
</feature>
<dbReference type="Pfam" id="PF15247">
    <property type="entry name" value="SLBP_RNA_bind"/>
    <property type="match status" value="1"/>
</dbReference>
<keyword evidence="2" id="KW-0694">RNA-binding</keyword>
<dbReference type="GO" id="GO:0006398">
    <property type="term" value="P:mRNA 3'-end processing by stem-loop binding and cleavage"/>
    <property type="evidence" value="ECO:0007669"/>
    <property type="project" value="TreeGrafter"/>
</dbReference>
<dbReference type="GO" id="GO:0071207">
    <property type="term" value="F:histone pre-mRNA stem-loop binding"/>
    <property type="evidence" value="ECO:0007669"/>
    <property type="project" value="TreeGrafter"/>
</dbReference>
<evidence type="ECO:0000256" key="2">
    <source>
        <dbReference type="ARBA" id="ARBA00022884"/>
    </source>
</evidence>
<dbReference type="GO" id="GO:0003729">
    <property type="term" value="F:mRNA binding"/>
    <property type="evidence" value="ECO:0007669"/>
    <property type="project" value="InterPro"/>
</dbReference>
<evidence type="ECO:0000313" key="5">
    <source>
        <dbReference type="EMBL" id="JAI17311.1"/>
    </source>
</evidence>
<evidence type="ECO:0000256" key="3">
    <source>
        <dbReference type="SAM" id="MobiDB-lite"/>
    </source>
</evidence>
<feature type="region of interest" description="Disordered" evidence="3">
    <location>
        <begin position="88"/>
        <end position="166"/>
    </location>
</feature>
<name>A0A0K8TT41_TABBR</name>
<dbReference type="InterPro" id="IPR038294">
    <property type="entry name" value="SLBP_RNA_bind_sf"/>
</dbReference>
<proteinExistence type="evidence at transcript level"/>
<feature type="compositionally biased region" description="Low complexity" evidence="3">
    <location>
        <begin position="102"/>
        <end position="117"/>
    </location>
</feature>
<feature type="compositionally biased region" description="Basic and acidic residues" evidence="3">
    <location>
        <begin position="120"/>
        <end position="139"/>
    </location>
</feature>
<feature type="region of interest" description="Disordered" evidence="3">
    <location>
        <begin position="221"/>
        <end position="253"/>
    </location>
</feature>
<dbReference type="EMBL" id="GDAI01000292">
    <property type="protein sequence ID" value="JAI17311.1"/>
    <property type="molecule type" value="mRNA"/>
</dbReference>
<dbReference type="InterPro" id="IPR029344">
    <property type="entry name" value="SLBP_RNA_bind"/>
</dbReference>
<dbReference type="GO" id="GO:0005737">
    <property type="term" value="C:cytoplasm"/>
    <property type="evidence" value="ECO:0007669"/>
    <property type="project" value="TreeGrafter"/>
</dbReference>
<feature type="compositionally biased region" description="Basic and acidic residues" evidence="3">
    <location>
        <begin position="182"/>
        <end position="193"/>
    </location>
</feature>
<dbReference type="GO" id="GO:0007076">
    <property type="term" value="P:mitotic chromosome condensation"/>
    <property type="evidence" value="ECO:0007669"/>
    <property type="project" value="UniProtKB-ARBA"/>
</dbReference>
<reference evidence="5" key="1">
    <citation type="journal article" date="2015" name="Insect Biochem. Mol. Biol.">
        <title>An insight into the sialome of the horse fly, Tabanus bromius.</title>
        <authorList>
            <person name="Ribeiro J.M."/>
            <person name="Kazimirova M."/>
            <person name="Takac P."/>
            <person name="Andersen J.F."/>
            <person name="Francischetti I.M."/>
        </authorList>
    </citation>
    <scope>NUCLEOTIDE SEQUENCE</scope>
</reference>
<protein>
    <submittedName>
        <fullName evidence="5">Putative histone rna hairpin-binding protein</fullName>
    </submittedName>
</protein>
<dbReference type="Gene3D" id="1.10.8.1120">
    <property type="entry name" value="Histone RNA hairpin-binding protein RNA-binding domain"/>
    <property type="match status" value="1"/>
</dbReference>
<feature type="compositionally biased region" description="Acidic residues" evidence="3">
    <location>
        <begin position="228"/>
        <end position="243"/>
    </location>
</feature>
<feature type="region of interest" description="Disordered" evidence="3">
    <location>
        <begin position="180"/>
        <end position="204"/>
    </location>
</feature>
<sequence>SFGLSWASEAYLEEHDPEELAKIKAMQISIKIEPKAEPCSKSYKDFLDLPAPVEVKKEIKREVSSDREISIDFLDTMNEKKFDKLVKEEKIKTPFKRRHSDQTNSNSTSRSQSPNSNGDVKSEDKKPKHFENKRTRHDTGSSGSSNQKQKEYETDPAVLARRQKQIDYGKNTLCYDAYLKAVPKDKRGPEHPKTPNKHRKYSRRAFDGLIKIWRKQLHCWDEKKDEPAEGSDDDDDDDEEEEDVKPCAENPNC</sequence>
<accession>A0A0K8TT41</accession>
<dbReference type="FunFam" id="1.10.8.1120:FF:000001">
    <property type="entry name" value="Histone RNA hairpin-binding protein-like"/>
    <property type="match status" value="1"/>
</dbReference>
<dbReference type="AlphaFoldDB" id="A0A0K8TT41"/>
<organism evidence="5">
    <name type="scientific">Tabanus bromius</name>
    <name type="common">Band-eyed brown horse fly</name>
    <dbReference type="NCBI Taxonomy" id="304241"/>
    <lineage>
        <taxon>Eukaryota</taxon>
        <taxon>Metazoa</taxon>
        <taxon>Ecdysozoa</taxon>
        <taxon>Arthropoda</taxon>
        <taxon>Hexapoda</taxon>
        <taxon>Insecta</taxon>
        <taxon>Pterygota</taxon>
        <taxon>Neoptera</taxon>
        <taxon>Endopterygota</taxon>
        <taxon>Diptera</taxon>
        <taxon>Brachycera</taxon>
        <taxon>Tabanomorpha</taxon>
        <taxon>Tabanoidea</taxon>
        <taxon>Tabanidae</taxon>
        <taxon>Tabanus</taxon>
    </lineage>
</organism>
<dbReference type="PANTHER" id="PTHR17408">
    <property type="entry name" value="HISTONE RNA HAIRPIN-BINDING PROTEIN"/>
    <property type="match status" value="1"/>
</dbReference>
<comment type="similarity">
    <text evidence="1">Belongs to the SLBP family.</text>
</comment>
<dbReference type="GO" id="GO:0051028">
    <property type="term" value="P:mRNA transport"/>
    <property type="evidence" value="ECO:0007669"/>
    <property type="project" value="TreeGrafter"/>
</dbReference>
<dbReference type="InterPro" id="IPR026502">
    <property type="entry name" value="SLBP1/SLBP2"/>
</dbReference>
<evidence type="ECO:0000259" key="4">
    <source>
        <dbReference type="Pfam" id="PF15247"/>
    </source>
</evidence>
<dbReference type="PANTHER" id="PTHR17408:SF0">
    <property type="entry name" value="HISTONE RNA HAIRPIN-BINDING PROTEIN"/>
    <property type="match status" value="1"/>
</dbReference>
<dbReference type="GO" id="GO:0071204">
    <property type="term" value="C:histone pre-mRNA 3'end processing complex"/>
    <property type="evidence" value="ECO:0007669"/>
    <property type="project" value="TreeGrafter"/>
</dbReference>
<feature type="non-terminal residue" evidence="5">
    <location>
        <position position="1"/>
    </location>
</feature>
<evidence type="ECO:0000256" key="1">
    <source>
        <dbReference type="ARBA" id="ARBA00006151"/>
    </source>
</evidence>